<name>A0AAU8EED6_9VIRU</name>
<organism evidence="1">
    <name type="scientific">Klebsiella phage vB_Kpn16-P2</name>
    <dbReference type="NCBI Taxonomy" id="3230846"/>
    <lineage>
        <taxon>Viruses</taxon>
    </lineage>
</organism>
<dbReference type="InterPro" id="IPR054052">
    <property type="entry name" value="Y16Q-like"/>
</dbReference>
<accession>A0AAU8EED6</accession>
<dbReference type="Pfam" id="PF21825">
    <property type="entry name" value="crAss001_48"/>
    <property type="match status" value="1"/>
</dbReference>
<protein>
    <recommendedName>
        <fullName evidence="2">Phage protein</fullName>
    </recommendedName>
</protein>
<gene>
    <name evidence="1" type="ORF">vBKpn16P2_68</name>
</gene>
<sequence>MNKELFPHQQRIIEELDELKTKIEKLTVFTTTPLFAELSASDRNLLSTQLSAMKTYGYVLELRIAKF</sequence>
<reference evidence="1" key="1">
    <citation type="submission" date="2024-05" db="EMBL/GenBank/DDBJ databases">
        <authorList>
            <person name="Ferriol-Gonzalez C."/>
            <person name="Concha-Eloko R."/>
            <person name="Bernabeu-Gimeno M."/>
            <person name="Fernandez-Cuenca F."/>
            <person name="Canada-Garcia J.E."/>
            <person name="Garcia-Cobos S."/>
            <person name="Sanjuan R."/>
            <person name="Domingo-Calap P."/>
        </authorList>
    </citation>
    <scope>NUCLEOTIDE SEQUENCE</scope>
</reference>
<evidence type="ECO:0000313" key="1">
    <source>
        <dbReference type="EMBL" id="XCG96183.1"/>
    </source>
</evidence>
<dbReference type="EMBL" id="PP848842">
    <property type="protein sequence ID" value="XCG96183.1"/>
    <property type="molecule type" value="Genomic_DNA"/>
</dbReference>
<evidence type="ECO:0008006" key="2">
    <source>
        <dbReference type="Google" id="ProtNLM"/>
    </source>
</evidence>
<proteinExistence type="predicted"/>